<dbReference type="OrthoDB" id="3854982at2"/>
<dbReference type="HOGENOM" id="CLU_2157026_0_0_11"/>
<dbReference type="EMBL" id="AWQX01000393">
    <property type="protein sequence ID" value="EST18312.1"/>
    <property type="molecule type" value="Genomic_DNA"/>
</dbReference>
<reference evidence="2 3" key="1">
    <citation type="journal article" date="2014" name="Genome Announc.">
        <title>Draft Genome Sequence of Streptomyces roseochromogenes subsp. oscitans DS 12.976, Producer of the Aminocoumarin Antibiotic Clorobiocin.</title>
        <authorList>
            <person name="Ruckert C."/>
            <person name="Kalinowski J."/>
            <person name="Heide L."/>
            <person name="Apel A.K."/>
        </authorList>
    </citation>
    <scope>NUCLEOTIDE SEQUENCE [LARGE SCALE GENOMIC DNA]</scope>
    <source>
        <strain evidence="2 3">DS 12.976</strain>
    </source>
</reference>
<accession>V6JEI8</accession>
<gene>
    <name evidence="2" type="ORF">M878_45330</name>
</gene>
<name>V6JEI8_STRRC</name>
<dbReference type="AlphaFoldDB" id="V6JEI8"/>
<dbReference type="Proteomes" id="UP000017984">
    <property type="component" value="Chromosome"/>
</dbReference>
<dbReference type="PATRIC" id="fig|1352936.5.peg.9424"/>
<evidence type="ECO:0000313" key="2">
    <source>
        <dbReference type="EMBL" id="EST18312.1"/>
    </source>
</evidence>
<dbReference type="RefSeq" id="WP_023553945.1">
    <property type="nucleotide sequence ID" value="NZ_CM002285.1"/>
</dbReference>
<organism evidence="2 3">
    <name type="scientific">Streptomyces roseochromogenus subsp. oscitans DS 12.976</name>
    <dbReference type="NCBI Taxonomy" id="1352936"/>
    <lineage>
        <taxon>Bacteria</taxon>
        <taxon>Bacillati</taxon>
        <taxon>Actinomycetota</taxon>
        <taxon>Actinomycetes</taxon>
        <taxon>Kitasatosporales</taxon>
        <taxon>Streptomycetaceae</taxon>
        <taxon>Streptomyces</taxon>
    </lineage>
</organism>
<evidence type="ECO:0000313" key="3">
    <source>
        <dbReference type="Proteomes" id="UP000017984"/>
    </source>
</evidence>
<keyword evidence="3" id="KW-1185">Reference proteome</keyword>
<evidence type="ECO:0000256" key="1">
    <source>
        <dbReference type="SAM" id="MobiDB-lite"/>
    </source>
</evidence>
<feature type="region of interest" description="Disordered" evidence="1">
    <location>
        <begin position="37"/>
        <end position="72"/>
    </location>
</feature>
<sequence>MAYAFYLRSMGGSLDRIEAQRQPDAFIFTLGPGTKPEAFMGDPAAQAPREGLGQVPGVAPDGSAPWQVVDPRAGGGGVSRDVHLQGHRPLTVSDREAVLVYTVSTLPVRWA</sequence>
<proteinExistence type="predicted"/>
<comment type="caution">
    <text evidence="2">The sequence shown here is derived from an EMBL/GenBank/DDBJ whole genome shotgun (WGS) entry which is preliminary data.</text>
</comment>
<protein>
    <submittedName>
        <fullName evidence="2">Uncharacterized protein</fullName>
    </submittedName>
</protein>